<name>A0ABQ2F3E6_9DEIO</name>
<reference evidence="2" key="1">
    <citation type="journal article" date="2019" name="Int. J. Syst. Evol. Microbiol.">
        <title>The Global Catalogue of Microorganisms (GCM) 10K type strain sequencing project: providing services to taxonomists for standard genome sequencing and annotation.</title>
        <authorList>
            <consortium name="The Broad Institute Genomics Platform"/>
            <consortium name="The Broad Institute Genome Sequencing Center for Infectious Disease"/>
            <person name="Wu L."/>
            <person name="Ma J."/>
        </authorList>
    </citation>
    <scope>NUCLEOTIDE SEQUENCE [LARGE SCALE GENOMIC DNA]</scope>
    <source>
        <strain evidence="2">JCM 30331</strain>
    </source>
</reference>
<evidence type="ECO:0000313" key="1">
    <source>
        <dbReference type="EMBL" id="GGK43370.1"/>
    </source>
</evidence>
<dbReference type="Proteomes" id="UP000647587">
    <property type="component" value="Unassembled WGS sequence"/>
</dbReference>
<protein>
    <submittedName>
        <fullName evidence="1">Uncharacterized protein</fullName>
    </submittedName>
</protein>
<accession>A0ABQ2F3E6</accession>
<dbReference type="RefSeq" id="WP_189012193.1">
    <property type="nucleotide sequence ID" value="NZ_BMPP01000039.1"/>
</dbReference>
<dbReference type="EMBL" id="BMPP01000039">
    <property type="protein sequence ID" value="GGK43370.1"/>
    <property type="molecule type" value="Genomic_DNA"/>
</dbReference>
<gene>
    <name evidence="1" type="ORF">GCM10008955_41410</name>
</gene>
<comment type="caution">
    <text evidence="1">The sequence shown here is derived from an EMBL/GenBank/DDBJ whole genome shotgun (WGS) entry which is preliminary data.</text>
</comment>
<proteinExistence type="predicted"/>
<evidence type="ECO:0000313" key="2">
    <source>
        <dbReference type="Proteomes" id="UP000647587"/>
    </source>
</evidence>
<organism evidence="1 2">
    <name type="scientific">Deinococcus malanensis</name>
    <dbReference type="NCBI Taxonomy" id="1706855"/>
    <lineage>
        <taxon>Bacteria</taxon>
        <taxon>Thermotogati</taxon>
        <taxon>Deinococcota</taxon>
        <taxon>Deinococci</taxon>
        <taxon>Deinococcales</taxon>
        <taxon>Deinococcaceae</taxon>
        <taxon>Deinococcus</taxon>
    </lineage>
</organism>
<sequence length="51" mass="5737">MSGSTFEVDAEESRQARVNAYITKLLGLAEYTRVVQTTLKTWHALVSEAHQ</sequence>
<keyword evidence="2" id="KW-1185">Reference proteome</keyword>